<comment type="caution">
    <text evidence="1">The sequence shown here is derived from an EMBL/GenBank/DDBJ whole genome shotgun (WGS) entry which is preliminary data.</text>
</comment>
<dbReference type="PANTHER" id="PTHR46743:SF2">
    <property type="entry name" value="TEICHOIC ACIDS EXPORT ATP-BINDING PROTEIN TAGH"/>
    <property type="match status" value="1"/>
</dbReference>
<accession>A0ABS4UBE7</accession>
<sequence>MGLSRKEIQARYEEIAAFAELGDFIDMPMRTYSSGMFSRLVFSVTVHMDPDILLIDEALSPVTRRSRPRPPRK</sequence>
<evidence type="ECO:0000313" key="2">
    <source>
        <dbReference type="Proteomes" id="UP000755585"/>
    </source>
</evidence>
<proteinExistence type="predicted"/>
<evidence type="ECO:0000313" key="1">
    <source>
        <dbReference type="EMBL" id="MBP2348974.1"/>
    </source>
</evidence>
<name>A0ABS4UBE7_9ACTN</name>
<dbReference type="InterPro" id="IPR027417">
    <property type="entry name" value="P-loop_NTPase"/>
</dbReference>
<organism evidence="1 2">
    <name type="scientific">Kribbella aluminosa</name>
    <dbReference type="NCBI Taxonomy" id="416017"/>
    <lineage>
        <taxon>Bacteria</taxon>
        <taxon>Bacillati</taxon>
        <taxon>Actinomycetota</taxon>
        <taxon>Actinomycetes</taxon>
        <taxon>Propionibacteriales</taxon>
        <taxon>Kribbellaceae</taxon>
        <taxon>Kribbella</taxon>
    </lineage>
</organism>
<protein>
    <submittedName>
        <fullName evidence="1">ABC-type polysaccharide/polyol phosphate transport system ATPase subunit</fullName>
    </submittedName>
</protein>
<dbReference type="SUPFAM" id="SSF52540">
    <property type="entry name" value="P-loop containing nucleoside triphosphate hydrolases"/>
    <property type="match status" value="1"/>
</dbReference>
<gene>
    <name evidence="1" type="ORF">JOF29_000057</name>
</gene>
<dbReference type="InterPro" id="IPR050683">
    <property type="entry name" value="Bact_Polysacc_Export_ATP-bd"/>
</dbReference>
<dbReference type="Proteomes" id="UP000755585">
    <property type="component" value="Unassembled WGS sequence"/>
</dbReference>
<dbReference type="Gene3D" id="3.40.50.300">
    <property type="entry name" value="P-loop containing nucleotide triphosphate hydrolases"/>
    <property type="match status" value="1"/>
</dbReference>
<dbReference type="EMBL" id="JAGINT010000001">
    <property type="protein sequence ID" value="MBP2348974.1"/>
    <property type="molecule type" value="Genomic_DNA"/>
</dbReference>
<dbReference type="RefSeq" id="WP_209692214.1">
    <property type="nucleotide sequence ID" value="NZ_BAAAVU010000028.1"/>
</dbReference>
<keyword evidence="2" id="KW-1185">Reference proteome</keyword>
<reference evidence="1 2" key="1">
    <citation type="submission" date="2021-03" db="EMBL/GenBank/DDBJ databases">
        <title>Sequencing the genomes of 1000 actinobacteria strains.</title>
        <authorList>
            <person name="Klenk H.-P."/>
        </authorList>
    </citation>
    <scope>NUCLEOTIDE SEQUENCE [LARGE SCALE GENOMIC DNA]</scope>
    <source>
        <strain evidence="1 2">DSM 18824</strain>
    </source>
</reference>
<dbReference type="PANTHER" id="PTHR46743">
    <property type="entry name" value="TEICHOIC ACIDS EXPORT ATP-BINDING PROTEIN TAGH"/>
    <property type="match status" value="1"/>
</dbReference>